<sequence length="203" mass="22341">MNAIMLLVLFLRISSNSYIECRSNRIRRIVGGIEADVAPYNVPVAYVNYAEKTATVYGQLENSTYYSFKGLRYGQSPTGVHRFQRPKKYILEGTYNATEYPPPCIQPEPGTGKVVGKEDCLFLNIFTPALPEGDKGLPVILWIHGGGFKYGSASQYGPKYLMKKDVVVVTIQYRLGTLGFLSAGSSDFPGNAGLFDIALATEC</sequence>
<keyword evidence="8" id="KW-1185">Reference proteome</keyword>
<proteinExistence type="inferred from homology"/>
<evidence type="ECO:0000313" key="7">
    <source>
        <dbReference type="EMBL" id="KAK9701609.1"/>
    </source>
</evidence>
<organism evidence="7 8">
    <name type="scientific">Popillia japonica</name>
    <name type="common">Japanese beetle</name>
    <dbReference type="NCBI Taxonomy" id="7064"/>
    <lineage>
        <taxon>Eukaryota</taxon>
        <taxon>Metazoa</taxon>
        <taxon>Ecdysozoa</taxon>
        <taxon>Arthropoda</taxon>
        <taxon>Hexapoda</taxon>
        <taxon>Insecta</taxon>
        <taxon>Pterygota</taxon>
        <taxon>Neoptera</taxon>
        <taxon>Endopterygota</taxon>
        <taxon>Coleoptera</taxon>
        <taxon>Polyphaga</taxon>
        <taxon>Scarabaeiformia</taxon>
        <taxon>Scarabaeidae</taxon>
        <taxon>Rutelinae</taxon>
        <taxon>Popillia</taxon>
    </lineage>
</organism>
<evidence type="ECO:0000256" key="1">
    <source>
        <dbReference type="ARBA" id="ARBA00005964"/>
    </source>
</evidence>
<dbReference type="Pfam" id="PF00135">
    <property type="entry name" value="COesterase"/>
    <property type="match status" value="1"/>
</dbReference>
<dbReference type="Gene3D" id="3.40.50.1820">
    <property type="entry name" value="alpha/beta hydrolase"/>
    <property type="match status" value="1"/>
</dbReference>
<dbReference type="InterPro" id="IPR002018">
    <property type="entry name" value="CarbesteraseB"/>
</dbReference>
<dbReference type="PANTHER" id="PTHR43142">
    <property type="entry name" value="CARBOXYLIC ESTER HYDROLASE"/>
    <property type="match status" value="1"/>
</dbReference>
<dbReference type="SUPFAM" id="SSF53474">
    <property type="entry name" value="alpha/beta-Hydrolases"/>
    <property type="match status" value="1"/>
</dbReference>
<evidence type="ECO:0000256" key="3">
    <source>
        <dbReference type="ARBA" id="ARBA00022801"/>
    </source>
</evidence>
<evidence type="ECO:0000256" key="4">
    <source>
        <dbReference type="ARBA" id="ARBA00023180"/>
    </source>
</evidence>
<dbReference type="GO" id="GO:0052689">
    <property type="term" value="F:carboxylic ester hydrolase activity"/>
    <property type="evidence" value="ECO:0007669"/>
    <property type="project" value="UniProtKB-KW"/>
</dbReference>
<keyword evidence="5" id="KW-0732">Signal</keyword>
<evidence type="ECO:0000256" key="2">
    <source>
        <dbReference type="ARBA" id="ARBA00022487"/>
    </source>
</evidence>
<evidence type="ECO:0000313" key="8">
    <source>
        <dbReference type="Proteomes" id="UP001458880"/>
    </source>
</evidence>
<evidence type="ECO:0000256" key="5">
    <source>
        <dbReference type="SAM" id="SignalP"/>
    </source>
</evidence>
<reference evidence="7 8" key="1">
    <citation type="journal article" date="2024" name="BMC Genomics">
        <title>De novo assembly and annotation of Popillia japonica's genome with initial clues to its potential as an invasive pest.</title>
        <authorList>
            <person name="Cucini C."/>
            <person name="Boschi S."/>
            <person name="Funari R."/>
            <person name="Cardaioli E."/>
            <person name="Iannotti N."/>
            <person name="Marturano G."/>
            <person name="Paoli F."/>
            <person name="Bruttini M."/>
            <person name="Carapelli A."/>
            <person name="Frati F."/>
            <person name="Nardi F."/>
        </authorList>
    </citation>
    <scope>NUCLEOTIDE SEQUENCE [LARGE SCALE GENOMIC DNA]</scope>
    <source>
        <strain evidence="7">DMR45628</strain>
    </source>
</reference>
<keyword evidence="3" id="KW-0378">Hydrolase</keyword>
<dbReference type="PANTHER" id="PTHR43142:SF1">
    <property type="entry name" value="CARBOXYLIC ESTER HYDROLASE"/>
    <property type="match status" value="1"/>
</dbReference>
<dbReference type="EMBL" id="JASPKY010000411">
    <property type="protein sequence ID" value="KAK9701609.1"/>
    <property type="molecule type" value="Genomic_DNA"/>
</dbReference>
<keyword evidence="2" id="KW-0719">Serine esterase</keyword>
<name>A0AAW1JEM3_POPJA</name>
<dbReference type="PROSITE" id="PS00941">
    <property type="entry name" value="CARBOXYLESTERASE_B_2"/>
    <property type="match status" value="1"/>
</dbReference>
<feature type="chain" id="PRO_5043452506" evidence="5">
    <location>
        <begin position="18"/>
        <end position="203"/>
    </location>
</feature>
<dbReference type="Proteomes" id="UP001458880">
    <property type="component" value="Unassembled WGS sequence"/>
</dbReference>
<feature type="domain" description="Carboxylesterase type B" evidence="6">
    <location>
        <begin position="59"/>
        <end position="200"/>
    </location>
</feature>
<gene>
    <name evidence="7" type="ORF">QE152_g30459</name>
</gene>
<dbReference type="AlphaFoldDB" id="A0AAW1JEM3"/>
<comment type="caution">
    <text evidence="7">The sequence shown here is derived from an EMBL/GenBank/DDBJ whole genome shotgun (WGS) entry which is preliminary data.</text>
</comment>
<keyword evidence="4" id="KW-0325">Glycoprotein</keyword>
<accession>A0AAW1JEM3</accession>
<feature type="signal peptide" evidence="5">
    <location>
        <begin position="1"/>
        <end position="17"/>
    </location>
</feature>
<protein>
    <submittedName>
        <fullName evidence="7">Carboxylesterase family</fullName>
    </submittedName>
</protein>
<dbReference type="InterPro" id="IPR019819">
    <property type="entry name" value="Carboxylesterase_B_CS"/>
</dbReference>
<dbReference type="InterPro" id="IPR029058">
    <property type="entry name" value="AB_hydrolase_fold"/>
</dbReference>
<evidence type="ECO:0000259" key="6">
    <source>
        <dbReference type="Pfam" id="PF00135"/>
    </source>
</evidence>
<comment type="similarity">
    <text evidence="1">Belongs to the type-B carboxylesterase/lipase family.</text>
</comment>